<evidence type="ECO:0000313" key="3">
    <source>
        <dbReference type="Proteomes" id="UP000823561"/>
    </source>
</evidence>
<feature type="compositionally biased region" description="Low complexity" evidence="1">
    <location>
        <begin position="350"/>
        <end position="366"/>
    </location>
</feature>
<sequence>MTEVCEHTSQQQEQARTSFFGVQEGGGEAAPAYHCAMGPILQEQASTSLKRVTAKDKIRMKNAENAGAVNSSSKKGSKVIQNQRPPKRTGTSFRNGQDKESFPNTDKGSQQHCGNRAKADLSPLTGNRKIPRPQAESDVKSHQPRRTPASGPEERRLTQAQQQPACCGEGDRNHTAPAKSHRDLSLPLAPQTVLHHKALQKLQQQQQQVPTLESLHLFESKEDDTDSASDLSDSERLPVLPSPCTPPQLNLRAEVINSVDLLPDIPGPRTEVVDHDSDQPYSYPDFLPPPFNTWSLRQLAIFLNTEGKGAPRPRPVGQLEKYLERLLQLEWHQVQTVQTESGRQVAPTLRSRGNAGGSSSSPMGSGHQRPHTAPPTRLNSPKSLRQNQQRGLPFALLSSLPSPSSAQLSRPVCPYCHIRYPLCNGTCYSYAYHRHSRLSPLLERKAPPSPTPLPTPPLSQKRSSSESRATTSDSKLNARGPRDPGSPQTGKSHLRHMQATGNFRRPSHDASANGKSVAASSRKGRGGKALEFDRQRDNTVTKSVHEKCTTPTNKQEMSLGKRCEKDRQGGESRWVKSGVRRPENCPPSKKIPASRSSGKLKNGQCLIK</sequence>
<feature type="compositionally biased region" description="Basic and acidic residues" evidence="1">
    <location>
        <begin position="169"/>
        <end position="183"/>
    </location>
</feature>
<name>A0AAV6H848_9TELE</name>
<feature type="region of interest" description="Disordered" evidence="1">
    <location>
        <begin position="442"/>
        <end position="608"/>
    </location>
</feature>
<feature type="compositionally biased region" description="Polar residues" evidence="1">
    <location>
        <begin position="7"/>
        <end position="17"/>
    </location>
</feature>
<feature type="region of interest" description="Disordered" evidence="1">
    <location>
        <begin position="43"/>
        <end position="183"/>
    </location>
</feature>
<reference evidence="2" key="1">
    <citation type="submission" date="2020-10" db="EMBL/GenBank/DDBJ databases">
        <title>Chromosome-scale genome assembly of the Allis shad, Alosa alosa.</title>
        <authorList>
            <person name="Margot Z."/>
            <person name="Christophe K."/>
            <person name="Cabau C."/>
            <person name="Louis A."/>
            <person name="Berthelot C."/>
            <person name="Parey E."/>
            <person name="Roest Crollius H."/>
            <person name="Montfort J."/>
            <person name="Robinson-Rechavi M."/>
            <person name="Bucao C."/>
            <person name="Bouchez O."/>
            <person name="Gislard M."/>
            <person name="Lluch J."/>
            <person name="Milhes M."/>
            <person name="Lampietro C."/>
            <person name="Lopez Roques C."/>
            <person name="Donnadieu C."/>
            <person name="Braasch I."/>
            <person name="Desvignes T."/>
            <person name="Postlethwait J."/>
            <person name="Bobe J."/>
            <person name="Guiguen Y."/>
        </authorList>
    </citation>
    <scope>NUCLEOTIDE SEQUENCE</scope>
    <source>
        <strain evidence="2">M-15738</strain>
        <tissue evidence="2">Blood</tissue>
    </source>
</reference>
<protein>
    <recommendedName>
        <fullName evidence="4">Protein FAM217B</fullName>
    </recommendedName>
</protein>
<feature type="compositionally biased region" description="Basic and acidic residues" evidence="1">
    <location>
        <begin position="53"/>
        <end position="62"/>
    </location>
</feature>
<feature type="region of interest" description="Disordered" evidence="1">
    <location>
        <begin position="1"/>
        <end position="31"/>
    </location>
</feature>
<dbReference type="InterPro" id="IPR029266">
    <property type="entry name" value="FAM217"/>
</dbReference>
<feature type="compositionally biased region" description="Basic and acidic residues" evidence="1">
    <location>
        <begin position="528"/>
        <end position="548"/>
    </location>
</feature>
<dbReference type="EMBL" id="JADWDJ010000004">
    <property type="protein sequence ID" value="KAG5281782.1"/>
    <property type="molecule type" value="Genomic_DNA"/>
</dbReference>
<dbReference type="PANTHER" id="PTHR22145:SF2">
    <property type="entry name" value="SI:CH211-266K22.6"/>
    <property type="match status" value="1"/>
</dbReference>
<feature type="region of interest" description="Disordered" evidence="1">
    <location>
        <begin position="337"/>
        <end position="387"/>
    </location>
</feature>
<evidence type="ECO:0000256" key="1">
    <source>
        <dbReference type="SAM" id="MobiDB-lite"/>
    </source>
</evidence>
<proteinExistence type="predicted"/>
<dbReference type="AlphaFoldDB" id="A0AAV6H848"/>
<evidence type="ECO:0008006" key="4">
    <source>
        <dbReference type="Google" id="ProtNLM"/>
    </source>
</evidence>
<evidence type="ECO:0000313" key="2">
    <source>
        <dbReference type="EMBL" id="KAG5281782.1"/>
    </source>
</evidence>
<feature type="compositionally biased region" description="Pro residues" evidence="1">
    <location>
        <begin position="447"/>
        <end position="457"/>
    </location>
</feature>
<keyword evidence="3" id="KW-1185">Reference proteome</keyword>
<gene>
    <name evidence="2" type="ORF">AALO_G00048740</name>
</gene>
<feature type="compositionally biased region" description="Polar residues" evidence="1">
    <location>
        <begin position="68"/>
        <end position="95"/>
    </location>
</feature>
<comment type="caution">
    <text evidence="2">The sequence shown here is derived from an EMBL/GenBank/DDBJ whole genome shotgun (WGS) entry which is preliminary data.</text>
</comment>
<organism evidence="2 3">
    <name type="scientific">Alosa alosa</name>
    <name type="common">allis shad</name>
    <dbReference type="NCBI Taxonomy" id="278164"/>
    <lineage>
        <taxon>Eukaryota</taxon>
        <taxon>Metazoa</taxon>
        <taxon>Chordata</taxon>
        <taxon>Craniata</taxon>
        <taxon>Vertebrata</taxon>
        <taxon>Euteleostomi</taxon>
        <taxon>Actinopterygii</taxon>
        <taxon>Neopterygii</taxon>
        <taxon>Teleostei</taxon>
        <taxon>Clupei</taxon>
        <taxon>Clupeiformes</taxon>
        <taxon>Clupeoidei</taxon>
        <taxon>Clupeidae</taxon>
        <taxon>Alosa</taxon>
    </lineage>
</organism>
<feature type="compositionally biased region" description="Polar residues" evidence="1">
    <location>
        <begin position="102"/>
        <end position="113"/>
    </location>
</feature>
<dbReference type="PANTHER" id="PTHR22145">
    <property type="entry name" value="SI:CH211-266K22.6"/>
    <property type="match status" value="1"/>
</dbReference>
<accession>A0AAV6H848</accession>
<feature type="compositionally biased region" description="Polar residues" evidence="1">
    <location>
        <begin position="377"/>
        <end position="387"/>
    </location>
</feature>
<dbReference type="Pfam" id="PF15344">
    <property type="entry name" value="FAM217"/>
    <property type="match status" value="1"/>
</dbReference>
<feature type="compositionally biased region" description="Basic and acidic residues" evidence="1">
    <location>
        <begin position="559"/>
        <end position="574"/>
    </location>
</feature>
<feature type="region of interest" description="Disordered" evidence="1">
    <location>
        <begin position="220"/>
        <end position="245"/>
    </location>
</feature>
<dbReference type="Proteomes" id="UP000823561">
    <property type="component" value="Chromosome 4"/>
</dbReference>